<dbReference type="Gene3D" id="1.10.3730.20">
    <property type="match status" value="1"/>
</dbReference>
<comment type="similarity">
    <text evidence="2">Belongs to the EamA transporter family.</text>
</comment>
<evidence type="ECO:0000256" key="5">
    <source>
        <dbReference type="ARBA" id="ARBA00023136"/>
    </source>
</evidence>
<feature type="transmembrane region" description="Helical" evidence="6">
    <location>
        <begin position="246"/>
        <end position="263"/>
    </location>
</feature>
<evidence type="ECO:0000256" key="4">
    <source>
        <dbReference type="ARBA" id="ARBA00022989"/>
    </source>
</evidence>
<evidence type="ECO:0000259" key="7">
    <source>
        <dbReference type="Pfam" id="PF00892"/>
    </source>
</evidence>
<feature type="transmembrane region" description="Helical" evidence="6">
    <location>
        <begin position="151"/>
        <end position="170"/>
    </location>
</feature>
<protein>
    <submittedName>
        <fullName evidence="8">DMT family transporter</fullName>
    </submittedName>
</protein>
<feature type="transmembrane region" description="Helical" evidence="6">
    <location>
        <begin position="177"/>
        <end position="202"/>
    </location>
</feature>
<gene>
    <name evidence="8" type="ORF">ABFB10_22195</name>
</gene>
<dbReference type="InterPro" id="IPR037185">
    <property type="entry name" value="EmrE-like"/>
</dbReference>
<feature type="transmembrane region" description="Helical" evidence="6">
    <location>
        <begin position="269"/>
        <end position="286"/>
    </location>
</feature>
<feature type="transmembrane region" description="Helical" evidence="6">
    <location>
        <begin position="214"/>
        <end position="234"/>
    </location>
</feature>
<reference evidence="8 9" key="1">
    <citation type="submission" date="2024-05" db="EMBL/GenBank/DDBJ databases">
        <title>Genome sequence of Ponticoccus litoralis KCCM 90028.</title>
        <authorList>
            <person name="Kim J.M."/>
            <person name="Lee J.K."/>
            <person name="Choi B.J."/>
            <person name="Bayburt H."/>
            <person name="Baek J.H."/>
            <person name="Jeon C.O."/>
        </authorList>
    </citation>
    <scope>NUCLEOTIDE SEQUENCE [LARGE SCALE GENOMIC DNA]</scope>
    <source>
        <strain evidence="8 9">KCCM 90028</strain>
    </source>
</reference>
<feature type="transmembrane region" description="Helical" evidence="6">
    <location>
        <begin position="33"/>
        <end position="54"/>
    </location>
</feature>
<proteinExistence type="inferred from homology"/>
<evidence type="ECO:0000256" key="2">
    <source>
        <dbReference type="ARBA" id="ARBA00007362"/>
    </source>
</evidence>
<keyword evidence="5 6" id="KW-0472">Membrane</keyword>
<comment type="caution">
    <text evidence="8">The sequence shown here is derived from an EMBL/GenBank/DDBJ whole genome shotgun (WGS) entry which is preliminary data.</text>
</comment>
<evidence type="ECO:0000313" key="9">
    <source>
        <dbReference type="Proteomes" id="UP001428774"/>
    </source>
</evidence>
<dbReference type="RefSeq" id="WP_347168390.1">
    <property type="nucleotide sequence ID" value="NZ_JBDNCH010000004.1"/>
</dbReference>
<keyword evidence="3 6" id="KW-0812">Transmembrane</keyword>
<feature type="domain" description="EamA" evidence="7">
    <location>
        <begin position="11"/>
        <end position="137"/>
    </location>
</feature>
<dbReference type="InterPro" id="IPR050638">
    <property type="entry name" value="AA-Vitamin_Transporters"/>
</dbReference>
<dbReference type="PANTHER" id="PTHR32322">
    <property type="entry name" value="INNER MEMBRANE TRANSPORTER"/>
    <property type="match status" value="1"/>
</dbReference>
<feature type="domain" description="EamA" evidence="7">
    <location>
        <begin position="153"/>
        <end position="286"/>
    </location>
</feature>
<comment type="subcellular location">
    <subcellularLocation>
        <location evidence="1">Membrane</location>
        <topology evidence="1">Multi-pass membrane protein</topology>
    </subcellularLocation>
</comment>
<keyword evidence="9" id="KW-1185">Reference proteome</keyword>
<accession>A0AAW9SRJ4</accession>
<dbReference type="Pfam" id="PF00892">
    <property type="entry name" value="EamA"/>
    <property type="match status" value="2"/>
</dbReference>
<feature type="transmembrane region" description="Helical" evidence="6">
    <location>
        <begin position="126"/>
        <end position="145"/>
    </location>
</feature>
<name>A0AAW9SRJ4_9RHOB</name>
<feature type="transmembrane region" description="Helical" evidence="6">
    <location>
        <begin position="92"/>
        <end position="114"/>
    </location>
</feature>
<evidence type="ECO:0000256" key="1">
    <source>
        <dbReference type="ARBA" id="ARBA00004141"/>
    </source>
</evidence>
<evidence type="ECO:0000256" key="6">
    <source>
        <dbReference type="SAM" id="Phobius"/>
    </source>
</evidence>
<feature type="transmembrane region" description="Helical" evidence="6">
    <location>
        <begin position="66"/>
        <end position="86"/>
    </location>
</feature>
<sequence length="303" mass="32199">MPTLTRFIPFAFVLIWSTGFIGAKFGLPYMEPFFLLVLRYALVLALFGLGLLLWRGPLLAARDIPSQLLVGSLIHGAYLGGVFYSISRGVPAGLVAIIVGMQPLLTALLGWLWLNERLTRATATGLLVGFLGLLLVVGGAGALSQDGAPDGAGLVATLIALMGISTGTVLQKRHGAGVPLLAGTTVQYAGALAVTLPLALLFETGRVEPTWPLMLTMAWLVLGLSVLAISLLMVMIRSDQVGRVTSYFYLVPPLTMLQAWLFFGETMSALSAIGTLLVIGGIYLVIRRTRRDAGPQRALPARG</sequence>
<dbReference type="SUPFAM" id="SSF103481">
    <property type="entry name" value="Multidrug resistance efflux transporter EmrE"/>
    <property type="match status" value="2"/>
</dbReference>
<evidence type="ECO:0000313" key="8">
    <source>
        <dbReference type="EMBL" id="MEN9063297.1"/>
    </source>
</evidence>
<keyword evidence="4 6" id="KW-1133">Transmembrane helix</keyword>
<feature type="transmembrane region" description="Helical" evidence="6">
    <location>
        <begin position="7"/>
        <end position="27"/>
    </location>
</feature>
<dbReference type="Proteomes" id="UP001428774">
    <property type="component" value="Unassembled WGS sequence"/>
</dbReference>
<dbReference type="GO" id="GO:0016020">
    <property type="term" value="C:membrane"/>
    <property type="evidence" value="ECO:0007669"/>
    <property type="project" value="UniProtKB-SubCell"/>
</dbReference>
<evidence type="ECO:0000256" key="3">
    <source>
        <dbReference type="ARBA" id="ARBA00022692"/>
    </source>
</evidence>
<dbReference type="PANTHER" id="PTHR32322:SF2">
    <property type="entry name" value="EAMA DOMAIN-CONTAINING PROTEIN"/>
    <property type="match status" value="1"/>
</dbReference>
<dbReference type="InterPro" id="IPR000620">
    <property type="entry name" value="EamA_dom"/>
</dbReference>
<dbReference type="AlphaFoldDB" id="A0AAW9SRJ4"/>
<dbReference type="EMBL" id="JBDNCH010000004">
    <property type="protein sequence ID" value="MEN9063297.1"/>
    <property type="molecule type" value="Genomic_DNA"/>
</dbReference>
<organism evidence="8 9">
    <name type="scientific">Ponticoccus litoralis</name>
    <dbReference type="NCBI Taxonomy" id="422297"/>
    <lineage>
        <taxon>Bacteria</taxon>
        <taxon>Pseudomonadati</taxon>
        <taxon>Pseudomonadota</taxon>
        <taxon>Alphaproteobacteria</taxon>
        <taxon>Rhodobacterales</taxon>
        <taxon>Roseobacteraceae</taxon>
        <taxon>Ponticoccus</taxon>
    </lineage>
</organism>